<feature type="domain" description="NAB" evidence="5">
    <location>
        <begin position="81"/>
        <end position="161"/>
    </location>
</feature>
<dbReference type="InterPro" id="IPR011684">
    <property type="entry name" value="NAB"/>
</dbReference>
<feature type="region of interest" description="Disordered" evidence="4">
    <location>
        <begin position="220"/>
        <end position="254"/>
    </location>
</feature>
<evidence type="ECO:0000256" key="1">
    <source>
        <dbReference type="ARBA" id="ARBA00023054"/>
    </source>
</evidence>
<evidence type="ECO:0000256" key="2">
    <source>
        <dbReference type="ARBA" id="ARBA00038006"/>
    </source>
</evidence>
<evidence type="ECO:0000256" key="3">
    <source>
        <dbReference type="SAM" id="Coils"/>
    </source>
</evidence>
<feature type="region of interest" description="Disordered" evidence="4">
    <location>
        <begin position="172"/>
        <end position="198"/>
    </location>
</feature>
<dbReference type="Pfam" id="PF07765">
    <property type="entry name" value="KIP1"/>
    <property type="match status" value="1"/>
</dbReference>
<sequence>MTNARCVVYGTFNFVRRTPLGRYISTGRSKSEQKQVKNTGFSFSFCVQLFHQLSILAGSILMASSSVNPKKHVRMEPGKSHSWWWDSHISPKNSKWLAENLEDVGQNVKQMLKLIEEDGDSFAKKVEMYYKKRPELVAHVEELFRMYRLLAERYDHLTVELRRNIPSDLHSQGSVACDLSSEPTSPWHSPDPKMSHRRSGHRAAGFEYFLGSGESNSDLYGKGNETSSLSDSETESDVSSVHNYSVTSGNNGEEGLQGKMIELEVELKMAREKIHLSEEEIATLKMELKKFSSLDFIHNLQYQFPSNINANKVKQSFDEKQVESIPETEVEVSDPNDKVQNLVVELRITKGRLWALEKEVLQLKCDNKNYSDNVCQLQGQLKMAQKDAAMWKAKVDTEKRQVSKMQERIARYKNSLNDRENEVRELKEVISDASRKYQLHAEISRLQDEKTKSEEKLREWEVHFHSVESQHRVLERTLNDEIEKLTAAIEAKRYQLESLNEDLVAFKLKYGSLMRERDELNAEVLMLSAEVGSKNNQIDQLDKQLEYLTATNEGTCKVAHELKLKVEGLKVQVEKQKVLILEGAEEKREAIRQLCFSLEHYRNGYHQLRQAFTGHKQQALTGHKRLPVFAP</sequence>
<dbReference type="Gene3D" id="1.20.5.170">
    <property type="match status" value="1"/>
</dbReference>
<dbReference type="AlphaFoldDB" id="A0AAD3SJW1"/>
<evidence type="ECO:0000259" key="5">
    <source>
        <dbReference type="PROSITE" id="PS51774"/>
    </source>
</evidence>
<accession>A0AAD3SJW1</accession>
<organism evidence="6 7">
    <name type="scientific">Nepenthes gracilis</name>
    <name type="common">Slender pitcher plant</name>
    <dbReference type="NCBI Taxonomy" id="150966"/>
    <lineage>
        <taxon>Eukaryota</taxon>
        <taxon>Viridiplantae</taxon>
        <taxon>Streptophyta</taxon>
        <taxon>Embryophyta</taxon>
        <taxon>Tracheophyta</taxon>
        <taxon>Spermatophyta</taxon>
        <taxon>Magnoliopsida</taxon>
        <taxon>eudicotyledons</taxon>
        <taxon>Gunneridae</taxon>
        <taxon>Pentapetalae</taxon>
        <taxon>Caryophyllales</taxon>
        <taxon>Nepenthaceae</taxon>
        <taxon>Nepenthes</taxon>
    </lineage>
</organism>
<proteinExistence type="inferred from homology"/>
<keyword evidence="1 3" id="KW-0175">Coiled coil</keyword>
<evidence type="ECO:0000313" key="7">
    <source>
        <dbReference type="Proteomes" id="UP001279734"/>
    </source>
</evidence>
<keyword evidence="7" id="KW-1185">Reference proteome</keyword>
<name>A0AAD3SJW1_NEPGR</name>
<comment type="caution">
    <text evidence="6">The sequence shown here is derived from an EMBL/GenBank/DDBJ whole genome shotgun (WGS) entry which is preliminary data.</text>
</comment>
<evidence type="ECO:0000256" key="4">
    <source>
        <dbReference type="SAM" id="MobiDB-lite"/>
    </source>
</evidence>
<feature type="compositionally biased region" description="Low complexity" evidence="4">
    <location>
        <begin position="226"/>
        <end position="241"/>
    </location>
</feature>
<gene>
    <name evidence="6" type="ORF">Nepgr_014639</name>
</gene>
<dbReference type="PROSITE" id="PS51774">
    <property type="entry name" value="NAB"/>
    <property type="match status" value="1"/>
</dbReference>
<feature type="compositionally biased region" description="Polar residues" evidence="4">
    <location>
        <begin position="242"/>
        <end position="251"/>
    </location>
</feature>
<dbReference type="EMBL" id="BSYO01000012">
    <property type="protein sequence ID" value="GMH12798.1"/>
    <property type="molecule type" value="Genomic_DNA"/>
</dbReference>
<dbReference type="GO" id="GO:0005774">
    <property type="term" value="C:vacuolar membrane"/>
    <property type="evidence" value="ECO:0007669"/>
    <property type="project" value="TreeGrafter"/>
</dbReference>
<dbReference type="Proteomes" id="UP001279734">
    <property type="component" value="Unassembled WGS sequence"/>
</dbReference>
<dbReference type="PANTHER" id="PTHR32258:SF3">
    <property type="entry name" value="PROTEIN NETWORKED 4A"/>
    <property type="match status" value="1"/>
</dbReference>
<evidence type="ECO:0000313" key="6">
    <source>
        <dbReference type="EMBL" id="GMH12798.1"/>
    </source>
</evidence>
<dbReference type="PANTHER" id="PTHR32258">
    <property type="entry name" value="PROTEIN NETWORKED 4A"/>
    <property type="match status" value="1"/>
</dbReference>
<feature type="coiled-coil region" evidence="3">
    <location>
        <begin position="395"/>
        <end position="502"/>
    </location>
</feature>
<dbReference type="GO" id="GO:0003779">
    <property type="term" value="F:actin binding"/>
    <property type="evidence" value="ECO:0007669"/>
    <property type="project" value="InterPro"/>
</dbReference>
<dbReference type="InterPro" id="IPR051861">
    <property type="entry name" value="NET_actin-binding_domain"/>
</dbReference>
<comment type="similarity">
    <text evidence="2">Belongs to the NET family.</text>
</comment>
<reference evidence="6" key="1">
    <citation type="submission" date="2023-05" db="EMBL/GenBank/DDBJ databases">
        <title>Nepenthes gracilis genome sequencing.</title>
        <authorList>
            <person name="Fukushima K."/>
        </authorList>
    </citation>
    <scope>NUCLEOTIDE SEQUENCE</scope>
    <source>
        <strain evidence="6">SING2019-196</strain>
    </source>
</reference>
<protein>
    <recommendedName>
        <fullName evidence="5">NAB domain-containing protein</fullName>
    </recommendedName>
</protein>